<proteinExistence type="predicted"/>
<organism evidence="1 2">
    <name type="scientific">Araneus ventricosus</name>
    <name type="common">Orbweaver spider</name>
    <name type="synonym">Epeira ventricosa</name>
    <dbReference type="NCBI Taxonomy" id="182803"/>
    <lineage>
        <taxon>Eukaryota</taxon>
        <taxon>Metazoa</taxon>
        <taxon>Ecdysozoa</taxon>
        <taxon>Arthropoda</taxon>
        <taxon>Chelicerata</taxon>
        <taxon>Arachnida</taxon>
        <taxon>Araneae</taxon>
        <taxon>Araneomorphae</taxon>
        <taxon>Entelegynae</taxon>
        <taxon>Araneoidea</taxon>
        <taxon>Araneidae</taxon>
        <taxon>Araneus</taxon>
    </lineage>
</organism>
<accession>A0A4Y2AJL9</accession>
<keyword evidence="2" id="KW-1185">Reference proteome</keyword>
<dbReference type="AlphaFoldDB" id="A0A4Y2AJL9"/>
<protein>
    <submittedName>
        <fullName evidence="1">Uncharacterized protein</fullName>
    </submittedName>
</protein>
<name>A0A4Y2AJL9_ARAVE</name>
<dbReference type="Proteomes" id="UP000499080">
    <property type="component" value="Unassembled WGS sequence"/>
</dbReference>
<dbReference type="EMBL" id="BGPR01000020">
    <property type="protein sequence ID" value="GBL80071.1"/>
    <property type="molecule type" value="Genomic_DNA"/>
</dbReference>
<comment type="caution">
    <text evidence="1">The sequence shown here is derived from an EMBL/GenBank/DDBJ whole genome shotgun (WGS) entry which is preliminary data.</text>
</comment>
<evidence type="ECO:0000313" key="1">
    <source>
        <dbReference type="EMBL" id="GBL80071.1"/>
    </source>
</evidence>
<reference evidence="1 2" key="1">
    <citation type="journal article" date="2019" name="Sci. Rep.">
        <title>Orb-weaving spider Araneus ventricosus genome elucidates the spidroin gene catalogue.</title>
        <authorList>
            <person name="Kono N."/>
            <person name="Nakamura H."/>
            <person name="Ohtoshi R."/>
            <person name="Moran D.A.P."/>
            <person name="Shinohara A."/>
            <person name="Yoshida Y."/>
            <person name="Fujiwara M."/>
            <person name="Mori M."/>
            <person name="Tomita M."/>
            <person name="Arakawa K."/>
        </authorList>
    </citation>
    <scope>NUCLEOTIDE SEQUENCE [LARGE SCALE GENOMIC DNA]</scope>
</reference>
<sequence length="93" mass="10806">MPRAGGYYPLLGSVVGDAVEPESLPISYEFFVCRRRSQFIYSLHVDQHSKHFSYGIPFSGAKNSLRRVLVKYKMSRNCDLVIFWYKLTPNKLQ</sequence>
<evidence type="ECO:0000313" key="2">
    <source>
        <dbReference type="Proteomes" id="UP000499080"/>
    </source>
</evidence>
<gene>
    <name evidence="1" type="ORF">AVEN_29081_1</name>
</gene>